<accession>A0ABX5ZNB5</accession>
<organism evidence="2 3">
    <name type="scientific">Streptomyces tendae</name>
    <dbReference type="NCBI Taxonomy" id="1932"/>
    <lineage>
        <taxon>Bacteria</taxon>
        <taxon>Bacillati</taxon>
        <taxon>Actinomycetota</taxon>
        <taxon>Actinomycetes</taxon>
        <taxon>Kitasatosporales</taxon>
        <taxon>Streptomycetaceae</taxon>
        <taxon>Streptomyces</taxon>
    </lineage>
</organism>
<name>A0ABX5ZNB5_STRTE</name>
<dbReference type="EMBL" id="CP043959">
    <property type="protein sequence ID" value="QER85948.1"/>
    <property type="molecule type" value="Genomic_DNA"/>
</dbReference>
<evidence type="ECO:0000313" key="3">
    <source>
        <dbReference type="Proteomes" id="UP000324308"/>
    </source>
</evidence>
<evidence type="ECO:0000313" key="2">
    <source>
        <dbReference type="EMBL" id="QER85948.1"/>
    </source>
</evidence>
<proteinExistence type="predicted"/>
<dbReference type="RefSeq" id="WP_150153562.1">
    <property type="nucleotide sequence ID" value="NZ_CP043959.1"/>
</dbReference>
<protein>
    <submittedName>
        <fullName evidence="2">Asp23/Gls24 family envelope stress response protein</fullName>
    </submittedName>
</protein>
<gene>
    <name evidence="2" type="ORF">F3L20_08635</name>
</gene>
<keyword evidence="3" id="KW-1185">Reference proteome</keyword>
<sequence>MTAVGTEVAEPAGDPRTVAPGERGVTTIADRVVAKIASQAAREAVGVLPPDAAPPHASVVVRHGSARVRVHVELDYPGDIGDRCATVRRQVVERVRALADMVVPEVVVQVERLHLAVRPEAVGGRTP</sequence>
<feature type="region of interest" description="Disordered" evidence="1">
    <location>
        <begin position="1"/>
        <end position="21"/>
    </location>
</feature>
<evidence type="ECO:0000256" key="1">
    <source>
        <dbReference type="SAM" id="MobiDB-lite"/>
    </source>
</evidence>
<reference evidence="2 3" key="1">
    <citation type="submission" date="2019-09" db="EMBL/GenBank/DDBJ databases">
        <title>Draft genome sequence of the Ebosin-producing strain Streptomyces sp. 139.</title>
        <authorList>
            <person name="Ai L."/>
            <person name="Geng M."/>
            <person name="Ma M."/>
            <person name="Bai L."/>
        </authorList>
    </citation>
    <scope>NUCLEOTIDE SEQUENCE [LARGE SCALE GENOMIC DNA]</scope>
    <source>
        <strain evidence="2 3">139</strain>
    </source>
</reference>
<dbReference type="Proteomes" id="UP000324308">
    <property type="component" value="Chromosome"/>
</dbReference>